<dbReference type="EMBL" id="SRHE01000063">
    <property type="protein sequence ID" value="TWW11308.1"/>
    <property type="molecule type" value="Genomic_DNA"/>
</dbReference>
<reference evidence="1 2" key="2">
    <citation type="submission" date="2019-08" db="EMBL/GenBank/DDBJ databases">
        <authorList>
            <person name="Henke P."/>
        </authorList>
    </citation>
    <scope>NUCLEOTIDE SEQUENCE [LARGE SCALE GENOMIC DNA]</scope>
    <source>
        <strain evidence="1">Phe10_nw2017</strain>
    </source>
</reference>
<accession>A0A5C6M975</accession>
<keyword evidence="2" id="KW-1185">Reference proteome</keyword>
<sequence length="89" mass="9197">MNLAAFEAAKSISSPGDNNSLALQSAASVMTSRRTPNYTISISPTVTQDTPRGTAITVTVTASTSNLSFGPVSFMSGQTVSAVVRMARL</sequence>
<dbReference type="Proteomes" id="UP000321083">
    <property type="component" value="Unassembled WGS sequence"/>
</dbReference>
<organism evidence="1 2">
    <name type="scientific">Planctomyces bekefii</name>
    <dbReference type="NCBI Taxonomy" id="1653850"/>
    <lineage>
        <taxon>Bacteria</taxon>
        <taxon>Pseudomonadati</taxon>
        <taxon>Planctomycetota</taxon>
        <taxon>Planctomycetia</taxon>
        <taxon>Planctomycetales</taxon>
        <taxon>Planctomycetaceae</taxon>
        <taxon>Planctomyces</taxon>
    </lineage>
</organism>
<proteinExistence type="predicted"/>
<protein>
    <submittedName>
        <fullName evidence="1">Uncharacterized protein</fullName>
    </submittedName>
</protein>
<name>A0A5C6M975_9PLAN</name>
<comment type="caution">
    <text evidence="1">The sequence shown here is derived from an EMBL/GenBank/DDBJ whole genome shotgun (WGS) entry which is preliminary data.</text>
</comment>
<reference evidence="1 2" key="1">
    <citation type="submission" date="2019-08" db="EMBL/GenBank/DDBJ databases">
        <title>100 year-old enigma solved: identification of Planctomyces bekefii, the type genus and species of the phylum Planctomycetes.</title>
        <authorList>
            <person name="Svetlana D.N."/>
            <person name="Overmann J."/>
        </authorList>
    </citation>
    <scope>NUCLEOTIDE SEQUENCE [LARGE SCALE GENOMIC DNA]</scope>
    <source>
        <strain evidence="1">Phe10_nw2017</strain>
    </source>
</reference>
<evidence type="ECO:0000313" key="2">
    <source>
        <dbReference type="Proteomes" id="UP000321083"/>
    </source>
</evidence>
<evidence type="ECO:0000313" key="1">
    <source>
        <dbReference type="EMBL" id="TWW11308.1"/>
    </source>
</evidence>
<gene>
    <name evidence="1" type="ORF">E3A20_05120</name>
</gene>
<dbReference type="AlphaFoldDB" id="A0A5C6M975"/>